<comment type="caution">
    <text evidence="7">The sequence shown here is derived from an EMBL/GenBank/DDBJ whole genome shotgun (WGS) entry which is preliminary data.</text>
</comment>
<dbReference type="AlphaFoldDB" id="A0A6L8WCA0"/>
<feature type="transmembrane region" description="Helical" evidence="5">
    <location>
        <begin position="438"/>
        <end position="456"/>
    </location>
</feature>
<dbReference type="GO" id="GO:0016020">
    <property type="term" value="C:membrane"/>
    <property type="evidence" value="ECO:0007669"/>
    <property type="project" value="UniProtKB-SubCell"/>
</dbReference>
<feature type="transmembrane region" description="Helical" evidence="5">
    <location>
        <begin position="228"/>
        <end position="251"/>
    </location>
</feature>
<feature type="transmembrane region" description="Helical" evidence="5">
    <location>
        <begin position="399"/>
        <end position="426"/>
    </location>
</feature>
<comment type="subcellular location">
    <subcellularLocation>
        <location evidence="1">Membrane</location>
        <topology evidence="1">Multi-pass membrane protein</topology>
    </subcellularLocation>
</comment>
<proteinExistence type="predicted"/>
<evidence type="ECO:0000256" key="1">
    <source>
        <dbReference type="ARBA" id="ARBA00004141"/>
    </source>
</evidence>
<reference evidence="7 8" key="1">
    <citation type="submission" date="2019-12" db="EMBL/GenBank/DDBJ databases">
        <title>Snethiella sp. nov. sp. isolated from sea sand.</title>
        <authorList>
            <person name="Kim J."/>
            <person name="Jeong S.E."/>
            <person name="Jung H.S."/>
            <person name="Jeon C.O."/>
        </authorList>
    </citation>
    <scope>NUCLEOTIDE SEQUENCE [LARGE SCALE GENOMIC DNA]</scope>
    <source>
        <strain evidence="7 8">DP05</strain>
    </source>
</reference>
<keyword evidence="2 5" id="KW-0812">Transmembrane</keyword>
<dbReference type="Pfam" id="PF04932">
    <property type="entry name" value="Wzy_C"/>
    <property type="match status" value="1"/>
</dbReference>
<dbReference type="Proteomes" id="UP000476030">
    <property type="component" value="Unassembled WGS sequence"/>
</dbReference>
<dbReference type="PANTHER" id="PTHR37422:SF13">
    <property type="entry name" value="LIPOPOLYSACCHARIDE BIOSYNTHESIS PROTEIN PA4999-RELATED"/>
    <property type="match status" value="1"/>
</dbReference>
<feature type="transmembrane region" description="Helical" evidence="5">
    <location>
        <begin position="77"/>
        <end position="97"/>
    </location>
</feature>
<evidence type="ECO:0000259" key="6">
    <source>
        <dbReference type="Pfam" id="PF04932"/>
    </source>
</evidence>
<evidence type="ECO:0000256" key="4">
    <source>
        <dbReference type="ARBA" id="ARBA00023136"/>
    </source>
</evidence>
<feature type="transmembrane region" description="Helical" evidence="5">
    <location>
        <begin position="286"/>
        <end position="302"/>
    </location>
</feature>
<dbReference type="InterPro" id="IPR051533">
    <property type="entry name" value="WaaL-like"/>
</dbReference>
<feature type="transmembrane region" description="Helical" evidence="5">
    <location>
        <begin position="166"/>
        <end position="186"/>
    </location>
</feature>
<evidence type="ECO:0000256" key="2">
    <source>
        <dbReference type="ARBA" id="ARBA00022692"/>
    </source>
</evidence>
<keyword evidence="8" id="KW-1185">Reference proteome</keyword>
<feature type="transmembrane region" description="Helical" evidence="5">
    <location>
        <begin position="29"/>
        <end position="46"/>
    </location>
</feature>
<evidence type="ECO:0000256" key="5">
    <source>
        <dbReference type="SAM" id="Phobius"/>
    </source>
</evidence>
<keyword evidence="4 5" id="KW-0472">Membrane</keyword>
<evidence type="ECO:0000313" key="8">
    <source>
        <dbReference type="Proteomes" id="UP000476030"/>
    </source>
</evidence>
<feature type="transmembrane region" description="Helical" evidence="5">
    <location>
        <begin position="462"/>
        <end position="482"/>
    </location>
</feature>
<feature type="domain" description="O-antigen ligase-related" evidence="6">
    <location>
        <begin position="268"/>
        <end position="416"/>
    </location>
</feature>
<evidence type="ECO:0000313" key="7">
    <source>
        <dbReference type="EMBL" id="MZR32394.1"/>
    </source>
</evidence>
<protein>
    <recommendedName>
        <fullName evidence="6">O-antigen ligase-related domain-containing protein</fullName>
    </recommendedName>
</protein>
<dbReference type="InterPro" id="IPR007016">
    <property type="entry name" value="O-antigen_ligase-rel_domated"/>
</dbReference>
<evidence type="ECO:0000256" key="3">
    <source>
        <dbReference type="ARBA" id="ARBA00022989"/>
    </source>
</evidence>
<feature type="transmembrane region" description="Helical" evidence="5">
    <location>
        <begin position="109"/>
        <end position="130"/>
    </location>
</feature>
<gene>
    <name evidence="7" type="ORF">GQE98_17270</name>
</gene>
<feature type="transmembrane region" description="Helical" evidence="5">
    <location>
        <begin position="136"/>
        <end position="154"/>
    </location>
</feature>
<dbReference type="PANTHER" id="PTHR37422">
    <property type="entry name" value="TEICHURONIC ACID BIOSYNTHESIS PROTEIN TUAE"/>
    <property type="match status" value="1"/>
</dbReference>
<feature type="transmembrane region" description="Helical" evidence="5">
    <location>
        <begin position="309"/>
        <end position="325"/>
    </location>
</feature>
<dbReference type="EMBL" id="WTUW01000009">
    <property type="protein sequence ID" value="MZR32394.1"/>
    <property type="molecule type" value="Genomic_DNA"/>
</dbReference>
<accession>A0A6L8WCA0</accession>
<feature type="transmembrane region" description="Helical" evidence="5">
    <location>
        <begin position="53"/>
        <end position="71"/>
    </location>
</feature>
<dbReference type="RefSeq" id="WP_161317083.1">
    <property type="nucleotide sequence ID" value="NZ_WTUW01000009.1"/>
</dbReference>
<feature type="transmembrane region" description="Helical" evidence="5">
    <location>
        <begin position="263"/>
        <end position="280"/>
    </location>
</feature>
<organism evidence="7 8">
    <name type="scientific">Sneathiella litorea</name>
    <dbReference type="NCBI Taxonomy" id="2606216"/>
    <lineage>
        <taxon>Bacteria</taxon>
        <taxon>Pseudomonadati</taxon>
        <taxon>Pseudomonadota</taxon>
        <taxon>Alphaproteobacteria</taxon>
        <taxon>Sneathiellales</taxon>
        <taxon>Sneathiellaceae</taxon>
        <taxon>Sneathiella</taxon>
    </lineage>
</organism>
<keyword evidence="3 5" id="KW-1133">Transmembrane helix</keyword>
<sequence length="505" mass="56048">MYGFLILTVLGICGLISLAASFVSPFIVGAGLALFLFGIFFVWLTLEHTVASLSIVILSQILIPVYIRVPIPGIPSVPPPLMLLVAFIGILVLKEMLKPEKIEMGEYGGILTQSLLIYCGVLLFSILVGISAPTALPMWIKAALIPMLLFFSLLRTVPDEKSLQLVFDVLLIAGVANGILSIHEFFTHSNIMVDLFAPPISKDEDFFLWYLIEGNRELGDLESEPYRVFSFFTQSLELSAFMIMLLPFAMLSFVNQTRLSRRLVYGLATLIIFAGFVVTFSRGPTLALIITIIILTIFEKRLRRWVATGAFCLLVGVVLASPWIFSERLMNRLQGSDNVSLRFRLWENGFAIFQDNPIIGIGYGAYPAHHVESIRHNQIGPMYEYPWEHIERVTTLENIYITLAAETGLIGLTAFFFVLVVYFSIIRKILQTTQSTQARTLTLGSFGGVSAYLLSGLTVANILLYTITTLFFGVFLASAVILSRGIKNPGAKYGKERSPGSVRVN</sequence>
<name>A0A6L8WCA0_9PROT</name>